<dbReference type="EMBL" id="JARRAG010000002">
    <property type="protein sequence ID" value="MDG3005612.1"/>
    <property type="molecule type" value="Genomic_DNA"/>
</dbReference>
<evidence type="ECO:0000259" key="2">
    <source>
        <dbReference type="Pfam" id="PF12697"/>
    </source>
</evidence>
<dbReference type="Gene3D" id="3.40.50.1820">
    <property type="entry name" value="alpha/beta hydrolase"/>
    <property type="match status" value="1"/>
</dbReference>
<feature type="domain" description="AB hydrolase-1" evidence="2">
    <location>
        <begin position="60"/>
        <end position="323"/>
    </location>
</feature>
<evidence type="ECO:0000256" key="1">
    <source>
        <dbReference type="SAM" id="SignalP"/>
    </source>
</evidence>
<dbReference type="InterPro" id="IPR000073">
    <property type="entry name" value="AB_hydrolase_1"/>
</dbReference>
<organism evidence="3 4">
    <name type="scientific">Paludisphaera mucosa</name>
    <dbReference type="NCBI Taxonomy" id="3030827"/>
    <lineage>
        <taxon>Bacteria</taxon>
        <taxon>Pseudomonadati</taxon>
        <taxon>Planctomycetota</taxon>
        <taxon>Planctomycetia</taxon>
        <taxon>Isosphaerales</taxon>
        <taxon>Isosphaeraceae</taxon>
        <taxon>Paludisphaera</taxon>
    </lineage>
</organism>
<evidence type="ECO:0000313" key="3">
    <source>
        <dbReference type="EMBL" id="MDG3005612.1"/>
    </source>
</evidence>
<sequence length="340" mass="37400">MRSSLIVLLAASGLVACPGASSQAQGPSAPAPDHAAASLRAYESTGLSILKPYEKGKIPVVLVHGLWASPWSWDRMIRTLESDPAIDGAFQFWTYGYSTGDPLPYSASKLRAVLDQARGQFDPDRSDPAFSRLVLVGHSMGGLMSWMQITASDRALWRGVTDRSFEELRGRQDDVEMTRQCFFFEPRTEIARAVLIATPHLGSRIDHGSIRQLGSRLVRLPDPLTSCHRRLLAANPPDFFKGRFSTHVPTSVDELAWRDPMITAVASLKPRAGVRIHSIIPTLSGQAGPHETDGVVPYESAHLEKAESETVLKAGHLCQDHPRVAEEVRRILMEHVADRS</sequence>
<keyword evidence="4" id="KW-1185">Reference proteome</keyword>
<dbReference type="Proteomes" id="UP001216907">
    <property type="component" value="Unassembled WGS sequence"/>
</dbReference>
<protein>
    <submittedName>
        <fullName evidence="3">Alpha/beta hydrolase</fullName>
    </submittedName>
</protein>
<dbReference type="Pfam" id="PF12697">
    <property type="entry name" value="Abhydrolase_6"/>
    <property type="match status" value="1"/>
</dbReference>
<accession>A0ABT6FDK1</accession>
<dbReference type="PROSITE" id="PS51257">
    <property type="entry name" value="PROKAR_LIPOPROTEIN"/>
    <property type="match status" value="1"/>
</dbReference>
<proteinExistence type="predicted"/>
<reference evidence="3 4" key="1">
    <citation type="submission" date="2023-03" db="EMBL/GenBank/DDBJ databases">
        <title>Paludisphaera mucosa sp. nov. a novel planctomycete from northern fen.</title>
        <authorList>
            <person name="Ivanova A."/>
        </authorList>
    </citation>
    <scope>NUCLEOTIDE SEQUENCE [LARGE SCALE GENOMIC DNA]</scope>
    <source>
        <strain evidence="3 4">Pla2</strain>
    </source>
</reference>
<name>A0ABT6FDK1_9BACT</name>
<dbReference type="SUPFAM" id="SSF53474">
    <property type="entry name" value="alpha/beta-Hydrolases"/>
    <property type="match status" value="1"/>
</dbReference>
<dbReference type="InterPro" id="IPR029058">
    <property type="entry name" value="AB_hydrolase_fold"/>
</dbReference>
<evidence type="ECO:0000313" key="4">
    <source>
        <dbReference type="Proteomes" id="UP001216907"/>
    </source>
</evidence>
<keyword evidence="3" id="KW-0378">Hydrolase</keyword>
<keyword evidence="1" id="KW-0732">Signal</keyword>
<feature type="signal peptide" evidence="1">
    <location>
        <begin position="1"/>
        <end position="24"/>
    </location>
</feature>
<comment type="caution">
    <text evidence="3">The sequence shown here is derived from an EMBL/GenBank/DDBJ whole genome shotgun (WGS) entry which is preliminary data.</text>
</comment>
<gene>
    <name evidence="3" type="ORF">PZE19_17635</name>
</gene>
<dbReference type="RefSeq" id="WP_277861943.1">
    <property type="nucleotide sequence ID" value="NZ_JARRAG010000002.1"/>
</dbReference>
<dbReference type="GO" id="GO:0016787">
    <property type="term" value="F:hydrolase activity"/>
    <property type="evidence" value="ECO:0007669"/>
    <property type="project" value="UniProtKB-KW"/>
</dbReference>
<feature type="chain" id="PRO_5046469285" evidence="1">
    <location>
        <begin position="25"/>
        <end position="340"/>
    </location>
</feature>